<dbReference type="Gene3D" id="1.20.120.550">
    <property type="entry name" value="Membrane associated eicosanoid/glutathione metabolism-like domain"/>
    <property type="match status" value="1"/>
</dbReference>
<evidence type="ECO:0000256" key="2">
    <source>
        <dbReference type="ARBA" id="ARBA00022692"/>
    </source>
</evidence>
<evidence type="ECO:0000256" key="4">
    <source>
        <dbReference type="ARBA" id="ARBA00023136"/>
    </source>
</evidence>
<evidence type="ECO:0000313" key="5">
    <source>
        <dbReference type="EMBL" id="GMI42674.1"/>
    </source>
</evidence>
<keyword evidence="2" id="KW-0812">Transmembrane</keyword>
<proteinExistence type="predicted"/>
<dbReference type="EMBL" id="BRYB01001083">
    <property type="protein sequence ID" value="GMI42674.1"/>
    <property type="molecule type" value="Genomic_DNA"/>
</dbReference>
<keyword evidence="6" id="KW-1185">Reference proteome</keyword>
<evidence type="ECO:0000313" key="6">
    <source>
        <dbReference type="Proteomes" id="UP001165060"/>
    </source>
</evidence>
<evidence type="ECO:0008006" key="7">
    <source>
        <dbReference type="Google" id="ProtNLM"/>
    </source>
</evidence>
<organism evidence="5 6">
    <name type="scientific">Tetraparma gracilis</name>
    <dbReference type="NCBI Taxonomy" id="2962635"/>
    <lineage>
        <taxon>Eukaryota</taxon>
        <taxon>Sar</taxon>
        <taxon>Stramenopiles</taxon>
        <taxon>Ochrophyta</taxon>
        <taxon>Bolidophyceae</taxon>
        <taxon>Parmales</taxon>
        <taxon>Triparmaceae</taxon>
        <taxon>Tetraparma</taxon>
    </lineage>
</organism>
<reference evidence="5 6" key="1">
    <citation type="journal article" date="2023" name="Commun. Biol.">
        <title>Genome analysis of Parmales, the sister group of diatoms, reveals the evolutionary specialization of diatoms from phago-mixotrophs to photoautotrophs.</title>
        <authorList>
            <person name="Ban H."/>
            <person name="Sato S."/>
            <person name="Yoshikawa S."/>
            <person name="Yamada K."/>
            <person name="Nakamura Y."/>
            <person name="Ichinomiya M."/>
            <person name="Sato N."/>
            <person name="Blanc-Mathieu R."/>
            <person name="Endo H."/>
            <person name="Kuwata A."/>
            <person name="Ogata H."/>
        </authorList>
    </citation>
    <scope>NUCLEOTIDE SEQUENCE [LARGE SCALE GENOMIC DNA]</scope>
</reference>
<dbReference type="Pfam" id="PF01124">
    <property type="entry name" value="MAPEG"/>
    <property type="match status" value="1"/>
</dbReference>
<evidence type="ECO:0000256" key="3">
    <source>
        <dbReference type="ARBA" id="ARBA00022989"/>
    </source>
</evidence>
<accession>A0ABQ6N8F1</accession>
<protein>
    <recommendedName>
        <fullName evidence="7">Glutathione transferase</fullName>
    </recommendedName>
</protein>
<comment type="subcellular location">
    <subcellularLocation>
        <location evidence="1">Membrane</location>
    </subcellularLocation>
</comment>
<dbReference type="SUPFAM" id="SSF161084">
    <property type="entry name" value="MAPEG domain-like"/>
    <property type="match status" value="1"/>
</dbReference>
<sequence length="108" mass="11435">MDRRKSGAVLRATDPVFARLCGAEEHSFENAVFYLAGVIAAVQAGVDPKLITDYCSFWISFRLVHTFSYLAAWGGPGPAIAMVRTATYVLAAAASGMLFLSAAEASTA</sequence>
<dbReference type="Proteomes" id="UP001165060">
    <property type="component" value="Unassembled WGS sequence"/>
</dbReference>
<comment type="caution">
    <text evidence="5">The sequence shown here is derived from an EMBL/GenBank/DDBJ whole genome shotgun (WGS) entry which is preliminary data.</text>
</comment>
<keyword evidence="3" id="KW-1133">Transmembrane helix</keyword>
<name>A0ABQ6N8F1_9STRA</name>
<dbReference type="InterPro" id="IPR023352">
    <property type="entry name" value="MAPEG-like_dom_sf"/>
</dbReference>
<gene>
    <name evidence="5" type="ORF">TeGR_g14252</name>
</gene>
<dbReference type="InterPro" id="IPR001129">
    <property type="entry name" value="Membr-assoc_MAPEG"/>
</dbReference>
<dbReference type="PANTHER" id="PTHR35371:SF1">
    <property type="entry name" value="BLR7753 PROTEIN"/>
    <property type="match status" value="1"/>
</dbReference>
<evidence type="ECO:0000256" key="1">
    <source>
        <dbReference type="ARBA" id="ARBA00004370"/>
    </source>
</evidence>
<keyword evidence="4" id="KW-0472">Membrane</keyword>
<dbReference type="PANTHER" id="PTHR35371">
    <property type="entry name" value="INNER MEMBRANE PROTEIN"/>
    <property type="match status" value="1"/>
</dbReference>